<comment type="caution">
    <text evidence="1">The sequence shown here is derived from an EMBL/GenBank/DDBJ whole genome shotgun (WGS) entry which is preliminary data.</text>
</comment>
<dbReference type="EMBL" id="NPEA01000011">
    <property type="protein sequence ID" value="PJZ75675.1"/>
    <property type="molecule type" value="Genomic_DNA"/>
</dbReference>
<dbReference type="OrthoDB" id="331276at2"/>
<evidence type="ECO:0000313" key="2">
    <source>
        <dbReference type="Proteomes" id="UP000231843"/>
    </source>
</evidence>
<evidence type="ECO:0000313" key="1">
    <source>
        <dbReference type="EMBL" id="PJZ75675.1"/>
    </source>
</evidence>
<reference evidence="1 2" key="1">
    <citation type="submission" date="2017-07" db="EMBL/GenBank/DDBJ databases">
        <title>Leptospira spp. isolated from tropical soils.</title>
        <authorList>
            <person name="Thibeaux R."/>
            <person name="Iraola G."/>
            <person name="Ferres I."/>
            <person name="Bierque E."/>
            <person name="Girault D."/>
            <person name="Soupe-Gilbert M.-E."/>
            <person name="Picardeau M."/>
            <person name="Goarant C."/>
        </authorList>
    </citation>
    <scope>NUCLEOTIDE SEQUENCE [LARGE SCALE GENOMIC DNA]</scope>
    <source>
        <strain evidence="1 2">ES4-C-A1</strain>
    </source>
</reference>
<keyword evidence="2" id="KW-1185">Reference proteome</keyword>
<accession>A0A2M9ZUF8</accession>
<dbReference type="RefSeq" id="WP_100769962.1">
    <property type="nucleotide sequence ID" value="NZ_NPEA01000011.1"/>
</dbReference>
<dbReference type="Proteomes" id="UP000231843">
    <property type="component" value="Unassembled WGS sequence"/>
</dbReference>
<proteinExistence type="predicted"/>
<protein>
    <recommendedName>
        <fullName evidence="3">YokE-like PH domain-containing protein</fullName>
    </recommendedName>
</protein>
<gene>
    <name evidence="1" type="ORF">CH365_18220</name>
</gene>
<name>A0A2M9ZUF8_9LEPT</name>
<dbReference type="AlphaFoldDB" id="A0A2M9ZUF8"/>
<evidence type="ECO:0008006" key="3">
    <source>
        <dbReference type="Google" id="ProtNLM"/>
    </source>
</evidence>
<sequence>MNHSIEESARKRIEREAKSLIKYGYGTVCSEKENELGLCLFHYKQKDKSLYLRTRGLEWGSEKVFFKEIEKVGFASLKEITLLGAKAARKEMDIELSMQNGNRIKLTFPFPVFSILATLLHQLAELSKSSPENHK</sequence>
<organism evidence="1 2">
    <name type="scientific">Leptospira neocaledonica</name>
    <dbReference type="NCBI Taxonomy" id="2023192"/>
    <lineage>
        <taxon>Bacteria</taxon>
        <taxon>Pseudomonadati</taxon>
        <taxon>Spirochaetota</taxon>
        <taxon>Spirochaetia</taxon>
        <taxon>Leptospirales</taxon>
        <taxon>Leptospiraceae</taxon>
        <taxon>Leptospira</taxon>
    </lineage>
</organism>